<protein>
    <submittedName>
        <fullName evidence="2">Uncharacterized protein</fullName>
    </submittedName>
</protein>
<dbReference type="AlphaFoldDB" id="Q3JJS1"/>
<gene>
    <name evidence="2" type="ordered locus">BURPS1710b_A1024</name>
</gene>
<sequence>MRRLRARAPTARGVRGLRLRAQRAGVSQTSMSLVSVEQRLFERGHETHQRRDGTGDALIALAADLAVERDEHAGFAGEREKRIGPIGARRRRPRPSGAIRFGVGRGFGAAISEVARFGIDVVV</sequence>
<organism evidence="2 3">
    <name type="scientific">Burkholderia pseudomallei (strain 1710b)</name>
    <dbReference type="NCBI Taxonomy" id="320372"/>
    <lineage>
        <taxon>Bacteria</taxon>
        <taxon>Pseudomonadati</taxon>
        <taxon>Pseudomonadota</taxon>
        <taxon>Betaproteobacteria</taxon>
        <taxon>Burkholderiales</taxon>
        <taxon>Burkholderiaceae</taxon>
        <taxon>Burkholderia</taxon>
        <taxon>pseudomallei group</taxon>
    </lineage>
</organism>
<dbReference type="EMBL" id="CP000125">
    <property type="protein sequence ID" value="ABA53646.1"/>
    <property type="molecule type" value="Genomic_DNA"/>
</dbReference>
<dbReference type="Proteomes" id="UP000002700">
    <property type="component" value="Chromosome II"/>
</dbReference>
<name>Q3JJS1_BURP1</name>
<reference evidence="2 3" key="1">
    <citation type="submission" date="2005-09" db="EMBL/GenBank/DDBJ databases">
        <authorList>
            <person name="Woods D.E."/>
            <person name="Nierman W.C."/>
        </authorList>
    </citation>
    <scope>NUCLEOTIDE SEQUENCE [LARGE SCALE GENOMIC DNA]</scope>
    <source>
        <strain evidence="2 3">1710b</strain>
    </source>
</reference>
<dbReference type="HOGENOM" id="CLU_2010977_0_0_4"/>
<accession>Q3JJS1</accession>
<evidence type="ECO:0000256" key="1">
    <source>
        <dbReference type="SAM" id="MobiDB-lite"/>
    </source>
</evidence>
<feature type="region of interest" description="Disordered" evidence="1">
    <location>
        <begin position="76"/>
        <end position="95"/>
    </location>
</feature>
<dbReference type="KEGG" id="bpm:BURPS1710b_A1024"/>
<evidence type="ECO:0000313" key="2">
    <source>
        <dbReference type="EMBL" id="ABA53646.1"/>
    </source>
</evidence>
<proteinExistence type="predicted"/>
<dbReference type="EnsemblBacteria" id="ABA53646">
    <property type="protein sequence ID" value="ABA53646"/>
    <property type="gene ID" value="BURPS1710b_A1024"/>
</dbReference>
<evidence type="ECO:0000313" key="3">
    <source>
        <dbReference type="Proteomes" id="UP000002700"/>
    </source>
</evidence>